<reference evidence="1" key="2">
    <citation type="journal article" date="2023" name="BMC Genomics">
        <title>Pest status, molecular evolution, and epigenetic factors derived from the genome assembly of Frankliniella fusca, a thysanopteran phytovirus vector.</title>
        <authorList>
            <person name="Catto M.A."/>
            <person name="Labadie P.E."/>
            <person name="Jacobson A.L."/>
            <person name="Kennedy G.G."/>
            <person name="Srinivasan R."/>
            <person name="Hunt B.G."/>
        </authorList>
    </citation>
    <scope>NUCLEOTIDE SEQUENCE</scope>
    <source>
        <strain evidence="1">PL_HMW_Pooled</strain>
    </source>
</reference>
<keyword evidence="2" id="KW-1185">Reference proteome</keyword>
<gene>
    <name evidence="1" type="ORF">KUF71_020860</name>
</gene>
<accession>A0AAE1GYI5</accession>
<proteinExistence type="predicted"/>
<protein>
    <submittedName>
        <fullName evidence="1">Major outer membrane porin</fullName>
    </submittedName>
</protein>
<evidence type="ECO:0000313" key="2">
    <source>
        <dbReference type="Proteomes" id="UP001219518"/>
    </source>
</evidence>
<dbReference type="EMBL" id="JAHWGI010000238">
    <property type="protein sequence ID" value="KAK3911158.1"/>
    <property type="molecule type" value="Genomic_DNA"/>
</dbReference>
<evidence type="ECO:0000313" key="1">
    <source>
        <dbReference type="EMBL" id="KAK3911158.1"/>
    </source>
</evidence>
<reference evidence="1" key="1">
    <citation type="submission" date="2021-07" db="EMBL/GenBank/DDBJ databases">
        <authorList>
            <person name="Catto M.A."/>
            <person name="Jacobson A."/>
            <person name="Kennedy G."/>
            <person name="Labadie P."/>
            <person name="Hunt B.G."/>
            <person name="Srinivasan R."/>
        </authorList>
    </citation>
    <scope>NUCLEOTIDE SEQUENCE</scope>
    <source>
        <strain evidence="1">PL_HMW_Pooled</strain>
        <tissue evidence="1">Head</tissue>
    </source>
</reference>
<name>A0AAE1GYI5_9NEOP</name>
<comment type="caution">
    <text evidence="1">The sequence shown here is derived from an EMBL/GenBank/DDBJ whole genome shotgun (WGS) entry which is preliminary data.</text>
</comment>
<dbReference type="Proteomes" id="UP001219518">
    <property type="component" value="Unassembled WGS sequence"/>
</dbReference>
<sequence>MVATSIYLSRNSMVKGRLGYSKSNTKASSKRTHKASAPSVSLNSGVLSAHTRNLFAHTEGSPVKCYNLVIAPRAIYAT</sequence>
<organism evidence="1 2">
    <name type="scientific">Frankliniella fusca</name>
    <dbReference type="NCBI Taxonomy" id="407009"/>
    <lineage>
        <taxon>Eukaryota</taxon>
        <taxon>Metazoa</taxon>
        <taxon>Ecdysozoa</taxon>
        <taxon>Arthropoda</taxon>
        <taxon>Hexapoda</taxon>
        <taxon>Insecta</taxon>
        <taxon>Pterygota</taxon>
        <taxon>Neoptera</taxon>
        <taxon>Paraneoptera</taxon>
        <taxon>Thysanoptera</taxon>
        <taxon>Terebrantia</taxon>
        <taxon>Thripoidea</taxon>
        <taxon>Thripidae</taxon>
        <taxon>Frankliniella</taxon>
    </lineage>
</organism>
<dbReference type="AlphaFoldDB" id="A0AAE1GYI5"/>